<name>A0A2M6YUS1_9BACT</name>
<organism evidence="1 2">
    <name type="scientific">Candidatus Roizmanbacteria bacterium CG07_land_8_20_14_0_80_34_15</name>
    <dbReference type="NCBI Taxonomy" id="1974849"/>
    <lineage>
        <taxon>Bacteria</taxon>
        <taxon>Candidatus Roizmaniibacteriota</taxon>
    </lineage>
</organism>
<gene>
    <name evidence="1" type="ORF">COT02_02155</name>
</gene>
<accession>A0A2M6YUS1</accession>
<dbReference type="EMBL" id="PEWY01000058">
    <property type="protein sequence ID" value="PIU37192.1"/>
    <property type="molecule type" value="Genomic_DNA"/>
</dbReference>
<sequence length="74" mass="8422">MTDIEKNLIELVISRLQTMPENLEISIGSEGTFKKKDLIKHVKKSDPIGKKIIKVELDYLRSLKNITQSVLNNA</sequence>
<dbReference type="Proteomes" id="UP000230184">
    <property type="component" value="Unassembled WGS sequence"/>
</dbReference>
<reference evidence="2" key="1">
    <citation type="submission" date="2017-09" db="EMBL/GenBank/DDBJ databases">
        <title>Depth-based differentiation of microbial function through sediment-hosted aquifers and enrichment of novel symbionts in the deep terrestrial subsurface.</title>
        <authorList>
            <person name="Probst A.J."/>
            <person name="Ladd B."/>
            <person name="Jarett J.K."/>
            <person name="Geller-Mcgrath D.E."/>
            <person name="Sieber C.M.K."/>
            <person name="Emerson J.B."/>
            <person name="Anantharaman K."/>
            <person name="Thomas B.C."/>
            <person name="Malmstrom R."/>
            <person name="Stieglmeier M."/>
            <person name="Klingl A."/>
            <person name="Woyke T."/>
            <person name="Ryan C.M."/>
            <person name="Banfield J.F."/>
        </authorList>
    </citation>
    <scope>NUCLEOTIDE SEQUENCE [LARGE SCALE GENOMIC DNA]</scope>
</reference>
<comment type="caution">
    <text evidence="1">The sequence shown here is derived from an EMBL/GenBank/DDBJ whole genome shotgun (WGS) entry which is preliminary data.</text>
</comment>
<evidence type="ECO:0000313" key="2">
    <source>
        <dbReference type="Proteomes" id="UP000230184"/>
    </source>
</evidence>
<protein>
    <submittedName>
        <fullName evidence="1">Uncharacterized protein</fullName>
    </submittedName>
</protein>
<dbReference type="AlphaFoldDB" id="A0A2M6YUS1"/>
<proteinExistence type="predicted"/>
<evidence type="ECO:0000313" key="1">
    <source>
        <dbReference type="EMBL" id="PIU37192.1"/>
    </source>
</evidence>